<dbReference type="PANTHER" id="PTHR31485:SF7">
    <property type="entry name" value="PEPTIDYL SERINE ALPHA-GALACTOSYLTRANSFERASE"/>
    <property type="match status" value="1"/>
</dbReference>
<reference evidence="1" key="3">
    <citation type="submission" date="2015-02" db="UniProtKB">
        <authorList>
            <consortium name="EnsemblProtists"/>
        </authorList>
    </citation>
    <scope>IDENTIFICATION</scope>
    <source>
        <strain evidence="1">DAOM BR144</strain>
    </source>
</reference>
<dbReference type="GO" id="GO:0016757">
    <property type="term" value="F:glycosyltransferase activity"/>
    <property type="evidence" value="ECO:0007669"/>
    <property type="project" value="InterPro"/>
</dbReference>
<dbReference type="EMBL" id="GL376588">
    <property type="status" value="NOT_ANNOTATED_CDS"/>
    <property type="molecule type" value="Genomic_DNA"/>
</dbReference>
<dbReference type="PANTHER" id="PTHR31485">
    <property type="entry name" value="PEPTIDYL SERINE ALPHA-GALACTOSYLTRANSFERASE"/>
    <property type="match status" value="1"/>
</dbReference>
<protein>
    <submittedName>
        <fullName evidence="1">Uncharacterized protein</fullName>
    </submittedName>
</protein>
<dbReference type="Proteomes" id="UP000019132">
    <property type="component" value="Unassembled WGS sequence"/>
</dbReference>
<dbReference type="HOGENOM" id="CLU_028786_0_0_1"/>
<evidence type="ECO:0000313" key="2">
    <source>
        <dbReference type="Proteomes" id="UP000019132"/>
    </source>
</evidence>
<sequence>MMTAVRPSSVRENGRVVAVALVVFGLVVVSFLNYYGMARSASSSAAIDTEALPALHSSSPHHLKTGIIASSHAGDVNVVPAAHTVIDLQGVHKRSQLYQANEDLSQMHIVFSMSCTQGKRRLLQTVFQFSAMAVGQKGPITQILSGCTDAEREAVMKEPTFYYDFRRHFTPSYSPHPEPGITDDYTPYNKPFALRHFLTHADPPVNQEMVVLVDADFVWFKPLEVNTGRDISKYYHGKRDKATVTDTVKDGYAIAQDWYNYMGAGWFGEGNRPKLEHLCTGKPCINVTQEDAAEYFAGTGPPYIMTTSDMRRMIDDYSHFVVLGRNLTDDWMVEMYAYAVAAGSHGIKHTLMNNLGVTHPQFVDGDREHWKFVSDELMNPCTDPYSVVIPEDPPVGVHYCQKYGFVQDDKSGYHYYKYKIPEDIIECKAPLLKLPPATEWTDAIAIKDSAKRAQKRHEVWTECSLIKIVNQALLKLKQTTCPTGFNAFQGTELKGNK</sequence>
<proteinExistence type="predicted"/>
<keyword evidence="2" id="KW-1185">Reference proteome</keyword>
<dbReference type="EnsemblProtists" id="PYU1_T012759">
    <property type="protein sequence ID" value="PYU1_T012759"/>
    <property type="gene ID" value="PYU1_G012733"/>
</dbReference>
<dbReference type="AlphaFoldDB" id="K3X6B0"/>
<dbReference type="InterPro" id="IPR044845">
    <property type="entry name" value="HPAT/SRGT1-like"/>
</dbReference>
<name>K3X6B0_GLOUD</name>
<dbReference type="VEuPathDB" id="FungiDB:PYU1_G012733"/>
<dbReference type="InParanoid" id="K3X6B0"/>
<reference evidence="2" key="1">
    <citation type="journal article" date="2010" name="Genome Biol.">
        <title>Genome sequence of the necrotrophic plant pathogen Pythium ultimum reveals original pathogenicity mechanisms and effector repertoire.</title>
        <authorList>
            <person name="Levesque C.A."/>
            <person name="Brouwer H."/>
            <person name="Cano L."/>
            <person name="Hamilton J.P."/>
            <person name="Holt C."/>
            <person name="Huitema E."/>
            <person name="Raffaele S."/>
            <person name="Robideau G.P."/>
            <person name="Thines M."/>
            <person name="Win J."/>
            <person name="Zerillo M.M."/>
            <person name="Beakes G.W."/>
            <person name="Boore J.L."/>
            <person name="Busam D."/>
            <person name="Dumas B."/>
            <person name="Ferriera S."/>
            <person name="Fuerstenberg S.I."/>
            <person name="Gachon C.M."/>
            <person name="Gaulin E."/>
            <person name="Govers F."/>
            <person name="Grenville-Briggs L."/>
            <person name="Horner N."/>
            <person name="Hostetler J."/>
            <person name="Jiang R.H."/>
            <person name="Johnson J."/>
            <person name="Krajaejun T."/>
            <person name="Lin H."/>
            <person name="Meijer H.J."/>
            <person name="Moore B."/>
            <person name="Morris P."/>
            <person name="Phuntmart V."/>
            <person name="Puiu D."/>
            <person name="Shetty J."/>
            <person name="Stajich J.E."/>
            <person name="Tripathy S."/>
            <person name="Wawra S."/>
            <person name="van West P."/>
            <person name="Whitty B.R."/>
            <person name="Coutinho P.M."/>
            <person name="Henrissat B."/>
            <person name="Martin F."/>
            <person name="Thomas P.D."/>
            <person name="Tyler B.M."/>
            <person name="De Vries R.P."/>
            <person name="Kamoun S."/>
            <person name="Yandell M."/>
            <person name="Tisserat N."/>
            <person name="Buell C.R."/>
        </authorList>
    </citation>
    <scope>NUCLEOTIDE SEQUENCE</scope>
    <source>
        <strain evidence="2">DAOM:BR144</strain>
    </source>
</reference>
<dbReference type="OMA" id="YCDFVVR"/>
<dbReference type="STRING" id="431595.K3X6B0"/>
<organism evidence="1 2">
    <name type="scientific">Globisporangium ultimum (strain ATCC 200006 / CBS 805.95 / DAOM BR144)</name>
    <name type="common">Pythium ultimum</name>
    <dbReference type="NCBI Taxonomy" id="431595"/>
    <lineage>
        <taxon>Eukaryota</taxon>
        <taxon>Sar</taxon>
        <taxon>Stramenopiles</taxon>
        <taxon>Oomycota</taxon>
        <taxon>Peronosporomycetes</taxon>
        <taxon>Pythiales</taxon>
        <taxon>Pythiaceae</taxon>
        <taxon>Globisporangium</taxon>
    </lineage>
</organism>
<reference evidence="2" key="2">
    <citation type="submission" date="2010-04" db="EMBL/GenBank/DDBJ databases">
        <authorList>
            <person name="Buell R."/>
            <person name="Hamilton J."/>
            <person name="Hostetler J."/>
        </authorList>
    </citation>
    <scope>NUCLEOTIDE SEQUENCE [LARGE SCALE GENOMIC DNA]</scope>
    <source>
        <strain evidence="2">DAOM:BR144</strain>
    </source>
</reference>
<accession>K3X6B0</accession>
<dbReference type="eggNOG" id="ENOG502QUJF">
    <property type="taxonomic scope" value="Eukaryota"/>
</dbReference>
<evidence type="ECO:0000313" key="1">
    <source>
        <dbReference type="EnsemblProtists" id="PYU1_T012759"/>
    </source>
</evidence>